<dbReference type="EMBL" id="BAAAGF010000002">
    <property type="protein sequence ID" value="GAA0743046.1"/>
    <property type="molecule type" value="Genomic_DNA"/>
</dbReference>
<evidence type="ECO:0000256" key="1">
    <source>
        <dbReference type="SAM" id="Phobius"/>
    </source>
</evidence>
<protein>
    <submittedName>
        <fullName evidence="2">Uncharacterized protein</fullName>
    </submittedName>
</protein>
<name>A0ABP3UWP1_9FLAO</name>
<evidence type="ECO:0000313" key="2">
    <source>
        <dbReference type="EMBL" id="GAA0743046.1"/>
    </source>
</evidence>
<proteinExistence type="predicted"/>
<accession>A0ABP3UWP1</accession>
<keyword evidence="1" id="KW-1133">Transmembrane helix</keyword>
<keyword evidence="1" id="KW-0472">Membrane</keyword>
<comment type="caution">
    <text evidence="2">The sequence shown here is derived from an EMBL/GenBank/DDBJ whole genome shotgun (WGS) entry which is preliminary data.</text>
</comment>
<organism evidence="2 3">
    <name type="scientific">Gaetbulibacter jejuensis</name>
    <dbReference type="NCBI Taxonomy" id="584607"/>
    <lineage>
        <taxon>Bacteria</taxon>
        <taxon>Pseudomonadati</taxon>
        <taxon>Bacteroidota</taxon>
        <taxon>Flavobacteriia</taxon>
        <taxon>Flavobacteriales</taxon>
        <taxon>Flavobacteriaceae</taxon>
        <taxon>Gaetbulibacter</taxon>
    </lineage>
</organism>
<gene>
    <name evidence="2" type="ORF">GCM10009431_15790</name>
</gene>
<dbReference type="Proteomes" id="UP001500736">
    <property type="component" value="Unassembled WGS sequence"/>
</dbReference>
<feature type="transmembrane region" description="Helical" evidence="1">
    <location>
        <begin position="30"/>
        <end position="48"/>
    </location>
</feature>
<feature type="transmembrane region" description="Helical" evidence="1">
    <location>
        <begin position="7"/>
        <end position="24"/>
    </location>
</feature>
<keyword evidence="3" id="KW-1185">Reference proteome</keyword>
<evidence type="ECO:0000313" key="3">
    <source>
        <dbReference type="Proteomes" id="UP001500736"/>
    </source>
</evidence>
<dbReference type="RefSeq" id="WP_343797242.1">
    <property type="nucleotide sequence ID" value="NZ_BAAAGF010000002.1"/>
</dbReference>
<feature type="transmembrane region" description="Helical" evidence="1">
    <location>
        <begin position="55"/>
        <end position="72"/>
    </location>
</feature>
<reference evidence="3" key="1">
    <citation type="journal article" date="2019" name="Int. J. Syst. Evol. Microbiol.">
        <title>The Global Catalogue of Microorganisms (GCM) 10K type strain sequencing project: providing services to taxonomists for standard genome sequencing and annotation.</title>
        <authorList>
            <consortium name="The Broad Institute Genomics Platform"/>
            <consortium name="The Broad Institute Genome Sequencing Center for Infectious Disease"/>
            <person name="Wu L."/>
            <person name="Ma J."/>
        </authorList>
    </citation>
    <scope>NUCLEOTIDE SEQUENCE [LARGE SCALE GENOMIC DNA]</scope>
    <source>
        <strain evidence="3">JCM 15976</strain>
    </source>
</reference>
<feature type="transmembrane region" description="Helical" evidence="1">
    <location>
        <begin position="96"/>
        <end position="116"/>
    </location>
</feature>
<sequence>MLKKIFNLVYDVLIFISNLTGFSYKEVNIIIWYIIIPLFWCILIDKIIKRHYLKIAFTLIVVITLLSVKSFSEFSNQLFDASADFLRSFNAVGSNYTTSSVVICVVIPIAISIYLIKKAFKKES</sequence>
<keyword evidence="1" id="KW-0812">Transmembrane</keyword>